<dbReference type="InterPro" id="IPR050231">
    <property type="entry name" value="Iron_ascorbate_oxido_reductase"/>
</dbReference>
<dbReference type="GO" id="GO:0009693">
    <property type="term" value="P:ethylene biosynthetic process"/>
    <property type="evidence" value="ECO:0007669"/>
    <property type="project" value="UniProtKB-KW"/>
</dbReference>
<dbReference type="Proteomes" id="UP000494363">
    <property type="component" value="Unassembled WGS sequence"/>
</dbReference>
<organism evidence="13 14">
    <name type="scientific">Paraburkholderia humisilvae</name>
    <dbReference type="NCBI Taxonomy" id="627669"/>
    <lineage>
        <taxon>Bacteria</taxon>
        <taxon>Pseudomonadati</taxon>
        <taxon>Pseudomonadota</taxon>
        <taxon>Betaproteobacteria</taxon>
        <taxon>Burkholderiales</taxon>
        <taxon>Burkholderiaceae</taxon>
        <taxon>Paraburkholderia</taxon>
    </lineage>
</organism>
<dbReference type="InterPro" id="IPR044861">
    <property type="entry name" value="IPNS-like_FE2OG_OXY"/>
</dbReference>
<evidence type="ECO:0000256" key="7">
    <source>
        <dbReference type="ARBA" id="ARBA00031011"/>
    </source>
</evidence>
<evidence type="ECO:0000256" key="6">
    <source>
        <dbReference type="ARBA" id="ARBA00022666"/>
    </source>
</evidence>
<keyword evidence="11 13" id="KW-0560">Oxidoreductase</keyword>
<dbReference type="SUPFAM" id="SSF51197">
    <property type="entry name" value="Clavaminate synthase-like"/>
    <property type="match status" value="1"/>
</dbReference>
<comment type="pathway">
    <text evidence="2">Alkene biosynthesis; ethylene biosynthesis via 2-oxoglutarate.</text>
</comment>
<dbReference type="GO" id="GO:0051213">
    <property type="term" value="F:dioxygenase activity"/>
    <property type="evidence" value="ECO:0007669"/>
    <property type="project" value="UniProtKB-KW"/>
</dbReference>
<comment type="catalytic activity">
    <reaction evidence="9">
        <text>2-oxoglutarate + O2 + 2 H(+) = ethene + 3 CO2 + H2O</text>
        <dbReference type="Rhea" id="RHEA:31523"/>
        <dbReference type="ChEBI" id="CHEBI:15377"/>
        <dbReference type="ChEBI" id="CHEBI:15378"/>
        <dbReference type="ChEBI" id="CHEBI:15379"/>
        <dbReference type="ChEBI" id="CHEBI:16526"/>
        <dbReference type="ChEBI" id="CHEBI:16810"/>
        <dbReference type="ChEBI" id="CHEBI:18153"/>
        <dbReference type="EC" id="1.13.12.19"/>
    </reaction>
</comment>
<keyword evidence="11" id="KW-0408">Iron</keyword>
<evidence type="ECO:0000259" key="12">
    <source>
        <dbReference type="PROSITE" id="PS51471"/>
    </source>
</evidence>
<accession>A0A6J5F4B2</accession>
<comment type="cofactor">
    <cofactor evidence="1">
        <name>Fe(2+)</name>
        <dbReference type="ChEBI" id="CHEBI:29033"/>
    </cofactor>
</comment>
<evidence type="ECO:0000313" key="13">
    <source>
        <dbReference type="EMBL" id="CAB3772432.1"/>
    </source>
</evidence>
<evidence type="ECO:0000256" key="1">
    <source>
        <dbReference type="ARBA" id="ARBA00001954"/>
    </source>
</evidence>
<keyword evidence="11" id="KW-0479">Metal-binding</keyword>
<evidence type="ECO:0000256" key="9">
    <source>
        <dbReference type="ARBA" id="ARBA00047725"/>
    </source>
</evidence>
<dbReference type="PROSITE" id="PS51471">
    <property type="entry name" value="FE2OG_OXY"/>
    <property type="match status" value="1"/>
</dbReference>
<evidence type="ECO:0000256" key="5">
    <source>
        <dbReference type="ARBA" id="ARBA00019045"/>
    </source>
</evidence>
<reference evidence="13 14" key="1">
    <citation type="submission" date="2020-04" db="EMBL/GenBank/DDBJ databases">
        <authorList>
            <person name="De Canck E."/>
        </authorList>
    </citation>
    <scope>NUCLEOTIDE SEQUENCE [LARGE SCALE GENOMIC DNA]</scope>
    <source>
        <strain evidence="13 14">LMG 29542</strain>
    </source>
</reference>
<dbReference type="PANTHER" id="PTHR47990">
    <property type="entry name" value="2-OXOGLUTARATE (2OG) AND FE(II)-DEPENDENT OXYGENASE SUPERFAMILY PROTEIN-RELATED"/>
    <property type="match status" value="1"/>
</dbReference>
<dbReference type="Gene3D" id="2.60.120.330">
    <property type="entry name" value="B-lactam Antibiotic, Isopenicillin N Synthase, Chain"/>
    <property type="match status" value="1"/>
</dbReference>
<dbReference type="Pfam" id="PF14226">
    <property type="entry name" value="DIOX_N"/>
    <property type="match status" value="1"/>
</dbReference>
<comment type="catalytic activity">
    <reaction evidence="10">
        <text>L-arginine + 2-oxoglutarate + O2 = guanidine + L-glutamate 5-semialdehyde + succinate + CO2</text>
        <dbReference type="Rhea" id="RHEA:31535"/>
        <dbReference type="ChEBI" id="CHEBI:15379"/>
        <dbReference type="ChEBI" id="CHEBI:16526"/>
        <dbReference type="ChEBI" id="CHEBI:16810"/>
        <dbReference type="ChEBI" id="CHEBI:30031"/>
        <dbReference type="ChEBI" id="CHEBI:30087"/>
        <dbReference type="ChEBI" id="CHEBI:32682"/>
        <dbReference type="ChEBI" id="CHEBI:58066"/>
        <dbReference type="EC" id="1.14.20.7"/>
    </reaction>
</comment>
<protein>
    <recommendedName>
        <fullName evidence="5">2-oxoglutarate-dependent ethylene/succinate-forming enzyme</fullName>
        <ecNumber evidence="4">1.13.12.19</ecNumber>
        <ecNumber evidence="3">1.14.20.7</ecNumber>
    </recommendedName>
    <alternativeName>
        <fullName evidence="7">2-oxoglutarate dioxygenase (ethylene-forming)</fullName>
    </alternativeName>
    <alternativeName>
        <fullName evidence="8">2-oxoglutarate/L-arginine monooxygenase/decarboxylase (succinate-forming)</fullName>
    </alternativeName>
</protein>
<dbReference type="GO" id="GO:0102276">
    <property type="term" value="F:2-oxoglutarate oxygenase/decarboxylase (ethylene-forming) activity"/>
    <property type="evidence" value="ECO:0007669"/>
    <property type="project" value="UniProtKB-EC"/>
</dbReference>
<comment type="similarity">
    <text evidence="11">Belongs to the iron/ascorbate-dependent oxidoreductase family.</text>
</comment>
<dbReference type="EC" id="1.13.12.19" evidence="4"/>
<dbReference type="AlphaFoldDB" id="A0A6J5F4B2"/>
<evidence type="ECO:0000256" key="3">
    <source>
        <dbReference type="ARBA" id="ARBA00012293"/>
    </source>
</evidence>
<keyword evidence="14" id="KW-1185">Reference proteome</keyword>
<evidence type="ECO:0000313" key="14">
    <source>
        <dbReference type="Proteomes" id="UP000494363"/>
    </source>
</evidence>
<dbReference type="EC" id="1.14.20.7" evidence="3"/>
<evidence type="ECO:0000256" key="10">
    <source>
        <dbReference type="ARBA" id="ARBA00049359"/>
    </source>
</evidence>
<dbReference type="GO" id="GO:0046872">
    <property type="term" value="F:metal ion binding"/>
    <property type="evidence" value="ECO:0007669"/>
    <property type="project" value="UniProtKB-KW"/>
</dbReference>
<evidence type="ECO:0000256" key="11">
    <source>
        <dbReference type="RuleBase" id="RU003682"/>
    </source>
</evidence>
<sequence length="318" mass="35501">MLVPVIDISALYEDDANGWRLVEEKLYEAHSTVGFSILTGHGVPARMMDDLFAASARFYALPLEQKLAYRYGAHLRGYLPLNTSTLTRSTLGSARKPNYSESFIVLNELDESLCDQWSRSAMGGHQVWPLDPKEFEIAVRRYRAAMTRVGQAMVRCFACMLGLPRDGLDPYFETPNPILRLLHYPPLPDREANQFGSAPHTDYGCLSFIAQDDVGGLQVKAADNSWFDVPAIPHALVLNTGQVMEAWSGGVLKATPHRVINHPEKSRYSVGFFYDCGLNTRVMPIASMTDAMCACKPQPKTYGEHLETLLRANYSFAD</sequence>
<keyword evidence="6" id="KW-0266">Ethylene biosynthesis</keyword>
<proteinExistence type="inferred from homology"/>
<dbReference type="InterPro" id="IPR026992">
    <property type="entry name" value="DIOX_N"/>
</dbReference>
<dbReference type="InterPro" id="IPR005123">
    <property type="entry name" value="Oxoglu/Fe-dep_dioxygenase_dom"/>
</dbReference>
<dbReference type="InterPro" id="IPR027443">
    <property type="entry name" value="IPNS-like_sf"/>
</dbReference>
<keyword evidence="13" id="KW-0223">Dioxygenase</keyword>
<gene>
    <name evidence="13" type="primary">vldW_1</name>
    <name evidence="13" type="ORF">LMG29542_06861</name>
</gene>
<dbReference type="RefSeq" id="WP_175232243.1">
    <property type="nucleotide sequence ID" value="NZ_CADIKH010000059.1"/>
</dbReference>
<feature type="domain" description="Fe2OG dioxygenase" evidence="12">
    <location>
        <begin position="174"/>
        <end position="284"/>
    </location>
</feature>
<evidence type="ECO:0000256" key="2">
    <source>
        <dbReference type="ARBA" id="ARBA00004767"/>
    </source>
</evidence>
<dbReference type="EMBL" id="CADIKH010000059">
    <property type="protein sequence ID" value="CAB3772432.1"/>
    <property type="molecule type" value="Genomic_DNA"/>
</dbReference>
<evidence type="ECO:0000256" key="4">
    <source>
        <dbReference type="ARBA" id="ARBA00012531"/>
    </source>
</evidence>
<evidence type="ECO:0000256" key="8">
    <source>
        <dbReference type="ARBA" id="ARBA00031282"/>
    </source>
</evidence>
<name>A0A6J5F4B2_9BURK</name>
<dbReference type="Pfam" id="PF03171">
    <property type="entry name" value="2OG-FeII_Oxy"/>
    <property type="match status" value="1"/>
</dbReference>